<evidence type="ECO:0000313" key="2">
    <source>
        <dbReference type="Proteomes" id="UP000052268"/>
    </source>
</evidence>
<evidence type="ECO:0000313" key="1">
    <source>
        <dbReference type="EMBL" id="KMS56616.1"/>
    </source>
</evidence>
<sequence>MLLKLQEMARFDAVLLYDMPSMDFGEAVDDRPGLSSAEAPAAGQCIATALLVRNTGVGSGAAAGQAGHIRG</sequence>
<name>A0A0J7XY73_9SPHN</name>
<dbReference type="PATRIC" id="fig|1114963.3.peg.1599"/>
<dbReference type="Proteomes" id="UP000052268">
    <property type="component" value="Unassembled WGS sequence"/>
</dbReference>
<dbReference type="AlphaFoldDB" id="A0A0J7XY73"/>
<comment type="caution">
    <text evidence="1">The sequence shown here is derived from an EMBL/GenBank/DDBJ whole genome shotgun (WGS) entry which is preliminary data.</text>
</comment>
<organism evidence="1 2">
    <name type="scientific">Novosphingobium barchaimii LL02</name>
    <dbReference type="NCBI Taxonomy" id="1114963"/>
    <lineage>
        <taxon>Bacteria</taxon>
        <taxon>Pseudomonadati</taxon>
        <taxon>Pseudomonadota</taxon>
        <taxon>Alphaproteobacteria</taxon>
        <taxon>Sphingomonadales</taxon>
        <taxon>Sphingomonadaceae</taxon>
        <taxon>Novosphingobium</taxon>
    </lineage>
</organism>
<proteinExistence type="predicted"/>
<gene>
    <name evidence="1" type="ORF">V474_13945</name>
</gene>
<dbReference type="EMBL" id="JACU01000004">
    <property type="protein sequence ID" value="KMS56616.1"/>
    <property type="molecule type" value="Genomic_DNA"/>
</dbReference>
<accession>A0A0J7XY73</accession>
<protein>
    <submittedName>
        <fullName evidence="1">Uncharacterized protein</fullName>
    </submittedName>
</protein>
<reference evidence="1 2" key="1">
    <citation type="journal article" date="2015" name="G3 (Bethesda)">
        <title>Insights into Ongoing Evolution of the Hexachlorocyclohexane Catabolic Pathway from Comparative Genomics of Ten Sphingomonadaceae Strains.</title>
        <authorList>
            <person name="Pearce S.L."/>
            <person name="Oakeshott J.G."/>
            <person name="Pandey G."/>
        </authorList>
    </citation>
    <scope>NUCLEOTIDE SEQUENCE [LARGE SCALE GENOMIC DNA]</scope>
    <source>
        <strain evidence="1 2">LL02</strain>
    </source>
</reference>
<keyword evidence="2" id="KW-1185">Reference proteome</keyword>
<dbReference type="RefSeq" id="WP_059150949.1">
    <property type="nucleotide sequence ID" value="NZ_KQ130453.1"/>
</dbReference>